<comment type="caution">
    <text evidence="1">The sequence shown here is derived from an EMBL/GenBank/DDBJ whole genome shotgun (WGS) entry which is preliminary data.</text>
</comment>
<name>A0A9J6BR21_POLVA</name>
<evidence type="ECO:0000313" key="1">
    <source>
        <dbReference type="EMBL" id="KAG5671883.1"/>
    </source>
</evidence>
<gene>
    <name evidence="1" type="ORF">PVAND_002053</name>
</gene>
<organism evidence="1 2">
    <name type="scientific">Polypedilum vanderplanki</name>
    <name type="common">Sleeping chironomid midge</name>
    <dbReference type="NCBI Taxonomy" id="319348"/>
    <lineage>
        <taxon>Eukaryota</taxon>
        <taxon>Metazoa</taxon>
        <taxon>Ecdysozoa</taxon>
        <taxon>Arthropoda</taxon>
        <taxon>Hexapoda</taxon>
        <taxon>Insecta</taxon>
        <taxon>Pterygota</taxon>
        <taxon>Neoptera</taxon>
        <taxon>Endopterygota</taxon>
        <taxon>Diptera</taxon>
        <taxon>Nematocera</taxon>
        <taxon>Chironomoidea</taxon>
        <taxon>Chironomidae</taxon>
        <taxon>Chironominae</taxon>
        <taxon>Polypedilum</taxon>
        <taxon>Polypedilum</taxon>
    </lineage>
</organism>
<proteinExistence type="predicted"/>
<protein>
    <submittedName>
        <fullName evidence="1">Uncharacterized protein</fullName>
    </submittedName>
</protein>
<sequence length="135" mass="16103">MNEQKLIPALVFKNTCDEEYEIYNLPREVFVRNLYLPSKTDMLHQIINQQIINNDGDFVKKYVSSVKIIPRFKIEHIDCKIKISSQPFNKQRRIIYKTACNIHRNYTAEVQMEIQVFKTQKSTEIKWKTSVSFDI</sequence>
<keyword evidence="2" id="KW-1185">Reference proteome</keyword>
<dbReference type="EMBL" id="JADBJN010000003">
    <property type="protein sequence ID" value="KAG5671883.1"/>
    <property type="molecule type" value="Genomic_DNA"/>
</dbReference>
<evidence type="ECO:0000313" key="2">
    <source>
        <dbReference type="Proteomes" id="UP001107558"/>
    </source>
</evidence>
<dbReference type="Proteomes" id="UP001107558">
    <property type="component" value="Chromosome 3"/>
</dbReference>
<reference evidence="1" key="1">
    <citation type="submission" date="2021-03" db="EMBL/GenBank/DDBJ databases">
        <title>Chromosome level genome of the anhydrobiotic midge Polypedilum vanderplanki.</title>
        <authorList>
            <person name="Yoshida Y."/>
            <person name="Kikawada T."/>
            <person name="Gusev O."/>
        </authorList>
    </citation>
    <scope>NUCLEOTIDE SEQUENCE</scope>
    <source>
        <strain evidence="1">NIAS01</strain>
        <tissue evidence="1">Whole body or cell culture</tissue>
    </source>
</reference>
<accession>A0A9J6BR21</accession>
<dbReference type="AlphaFoldDB" id="A0A9J6BR21"/>